<protein>
    <submittedName>
        <fullName evidence="8">Uncharacterized protein</fullName>
    </submittedName>
</protein>
<dbReference type="AlphaFoldDB" id="A0A1U7N558"/>
<dbReference type="Pfam" id="PF13193">
    <property type="entry name" value="AMP-binding_C"/>
    <property type="match status" value="1"/>
</dbReference>
<dbReference type="GO" id="GO:0005324">
    <property type="term" value="F:long-chain fatty acid transmembrane transporter activity"/>
    <property type="evidence" value="ECO:0007669"/>
    <property type="project" value="TreeGrafter"/>
</dbReference>
<dbReference type="Proteomes" id="UP000186657">
    <property type="component" value="Unassembled WGS sequence"/>
</dbReference>
<keyword evidence="3" id="KW-0547">Nucleotide-binding</keyword>
<evidence type="ECO:0000256" key="3">
    <source>
        <dbReference type="ARBA" id="ARBA00022741"/>
    </source>
</evidence>
<evidence type="ECO:0000256" key="1">
    <source>
        <dbReference type="ARBA" id="ARBA00006432"/>
    </source>
</evidence>
<keyword evidence="9" id="KW-1185">Reference proteome</keyword>
<dbReference type="Gene3D" id="3.30.300.30">
    <property type="match status" value="1"/>
</dbReference>
<evidence type="ECO:0000256" key="5">
    <source>
        <dbReference type="SAM" id="Phobius"/>
    </source>
</evidence>
<sequence>MSHRPIVHEVGFISPWSYQELDRAADKIAEWAISSNQKYIGVHQNNSAVFLATVLGLAKAGIVAVLFNARESDKKLSTLAHNSGVKITIGQPIPSVETYDPNWILERSWSGRTSAKHRRQVTLDDPVVIIFTSGTSGRSKPALFSHRRMIGAGIAWSLRTGMSYDSKCYITLPLYHGNGLAVAFSSCLEAGACAVVRDKFSVGAFLTDVRTYNCDSVVYIGELWRYLSNSPQQPEDAKNPLGVIFGNGLTSPLWEQVIERFGIEKVVEHYGATEMPASALTNWTGRPGYCGFIPPDHPDANNVALVNEQGKVVAPGEVGEAVLRVPGNFYRGYLDPKLDEDKLWRNLFEPGDLWWRSGDLLCRDADGFFMFVDRMGDSFRWKGENVSCVEVEEAILSTGKVREAVVYGVPIPGASGKVGMASILPIESLDEGETLDDFLTHLQELLSPYAIPHIIRLVDRHHETTSTMKIIKAHLQTEGFKQIEKYPHFALRQGRYVRLKRDCISVLESGKLTLGFR</sequence>
<evidence type="ECO:0000259" key="6">
    <source>
        <dbReference type="Pfam" id="PF00501"/>
    </source>
</evidence>
<accession>A0A1U7N558</accession>
<keyword evidence="4" id="KW-0067">ATP-binding</keyword>
<dbReference type="GO" id="GO:0005524">
    <property type="term" value="F:ATP binding"/>
    <property type="evidence" value="ECO:0007669"/>
    <property type="project" value="UniProtKB-KW"/>
</dbReference>
<dbReference type="GO" id="GO:0005886">
    <property type="term" value="C:plasma membrane"/>
    <property type="evidence" value="ECO:0007669"/>
    <property type="project" value="TreeGrafter"/>
</dbReference>
<dbReference type="SUPFAM" id="SSF56801">
    <property type="entry name" value="Acetyl-CoA synthetase-like"/>
    <property type="match status" value="1"/>
</dbReference>
<dbReference type="InterPro" id="IPR020845">
    <property type="entry name" value="AMP-binding_CS"/>
</dbReference>
<dbReference type="EMBL" id="MKZS01000001">
    <property type="protein sequence ID" value="OLT61090.1"/>
    <property type="molecule type" value="Genomic_DNA"/>
</dbReference>
<dbReference type="InterPro" id="IPR042099">
    <property type="entry name" value="ANL_N_sf"/>
</dbReference>
<evidence type="ECO:0000313" key="8">
    <source>
        <dbReference type="EMBL" id="OLT61090.1"/>
    </source>
</evidence>
<keyword evidence="5" id="KW-0812">Transmembrane</keyword>
<feature type="transmembrane region" description="Helical" evidence="5">
    <location>
        <begin position="48"/>
        <end position="67"/>
    </location>
</feature>
<dbReference type="GO" id="GO:0004467">
    <property type="term" value="F:long-chain fatty acid-CoA ligase activity"/>
    <property type="evidence" value="ECO:0007669"/>
    <property type="project" value="TreeGrafter"/>
</dbReference>
<dbReference type="PANTHER" id="PTHR43107">
    <property type="entry name" value="LONG-CHAIN FATTY ACID TRANSPORT PROTEIN"/>
    <property type="match status" value="1"/>
</dbReference>
<name>A0A1U7N558_9CYAN</name>
<gene>
    <name evidence="8" type="ORF">BJP37_20795</name>
</gene>
<dbReference type="Gene3D" id="3.40.50.12780">
    <property type="entry name" value="N-terminal domain of ligase-like"/>
    <property type="match status" value="1"/>
</dbReference>
<evidence type="ECO:0000256" key="4">
    <source>
        <dbReference type="ARBA" id="ARBA00022840"/>
    </source>
</evidence>
<evidence type="ECO:0000256" key="2">
    <source>
        <dbReference type="ARBA" id="ARBA00022598"/>
    </source>
</evidence>
<keyword evidence="5" id="KW-0472">Membrane</keyword>
<evidence type="ECO:0000313" key="9">
    <source>
        <dbReference type="Proteomes" id="UP000186657"/>
    </source>
</evidence>
<comment type="similarity">
    <text evidence="1">Belongs to the ATP-dependent AMP-binding enzyme family.</text>
</comment>
<comment type="caution">
    <text evidence="8">The sequence shown here is derived from an EMBL/GenBank/DDBJ whole genome shotgun (WGS) entry which is preliminary data.</text>
</comment>
<feature type="domain" description="AMP-dependent synthetase/ligase" evidence="6">
    <location>
        <begin position="15"/>
        <end position="334"/>
    </location>
</feature>
<reference evidence="8 9" key="1">
    <citation type="submission" date="2016-10" db="EMBL/GenBank/DDBJ databases">
        <title>Comparative genomics uncovers the prolific and rare metabolic potential of the cyanobacterial genus Moorea.</title>
        <authorList>
            <person name="Leao T."/>
            <person name="Castelao G."/>
            <person name="Korobeynikov A."/>
            <person name="Monroe E.A."/>
            <person name="Podell S."/>
            <person name="Glukhov E."/>
            <person name="Allen E."/>
            <person name="Gerwick W.H."/>
            <person name="Gerwick L."/>
        </authorList>
    </citation>
    <scope>NUCLEOTIDE SEQUENCE [LARGE SCALE GENOMIC DNA]</scope>
    <source>
        <strain evidence="8 9">PNG5-198</strain>
    </source>
</reference>
<organism evidence="8 9">
    <name type="scientific">Moorena bouillonii PNG</name>
    <dbReference type="NCBI Taxonomy" id="568701"/>
    <lineage>
        <taxon>Bacteria</taxon>
        <taxon>Bacillati</taxon>
        <taxon>Cyanobacteriota</taxon>
        <taxon>Cyanophyceae</taxon>
        <taxon>Coleofasciculales</taxon>
        <taxon>Coleofasciculaceae</taxon>
        <taxon>Moorena</taxon>
    </lineage>
</organism>
<dbReference type="Pfam" id="PF00501">
    <property type="entry name" value="AMP-binding"/>
    <property type="match status" value="1"/>
</dbReference>
<dbReference type="PROSITE" id="PS00455">
    <property type="entry name" value="AMP_BINDING"/>
    <property type="match status" value="1"/>
</dbReference>
<proteinExistence type="inferred from homology"/>
<dbReference type="GO" id="GO:0044539">
    <property type="term" value="P:long-chain fatty acid import into cell"/>
    <property type="evidence" value="ECO:0007669"/>
    <property type="project" value="TreeGrafter"/>
</dbReference>
<keyword evidence="2" id="KW-0436">Ligase</keyword>
<evidence type="ECO:0000259" key="7">
    <source>
        <dbReference type="Pfam" id="PF13193"/>
    </source>
</evidence>
<dbReference type="PANTHER" id="PTHR43107:SF15">
    <property type="entry name" value="FATTY ACID TRANSPORT PROTEIN 3, ISOFORM A"/>
    <property type="match status" value="1"/>
</dbReference>
<feature type="domain" description="AMP-binding enzyme C-terminal" evidence="7">
    <location>
        <begin position="390"/>
        <end position="466"/>
    </location>
</feature>
<dbReference type="InterPro" id="IPR025110">
    <property type="entry name" value="AMP-bd_C"/>
</dbReference>
<dbReference type="InterPro" id="IPR045851">
    <property type="entry name" value="AMP-bd_C_sf"/>
</dbReference>
<dbReference type="InterPro" id="IPR000873">
    <property type="entry name" value="AMP-dep_synth/lig_dom"/>
</dbReference>
<keyword evidence="5" id="KW-1133">Transmembrane helix</keyword>